<feature type="transmembrane region" description="Helical" evidence="8">
    <location>
        <begin position="234"/>
        <end position="254"/>
    </location>
</feature>
<evidence type="ECO:0000313" key="11">
    <source>
        <dbReference type="Proteomes" id="UP001183824"/>
    </source>
</evidence>
<evidence type="ECO:0000256" key="2">
    <source>
        <dbReference type="ARBA" id="ARBA00010157"/>
    </source>
</evidence>
<evidence type="ECO:0000256" key="3">
    <source>
        <dbReference type="ARBA" id="ARBA00022475"/>
    </source>
</evidence>
<evidence type="ECO:0000256" key="6">
    <source>
        <dbReference type="ARBA" id="ARBA00023136"/>
    </source>
</evidence>
<evidence type="ECO:0000256" key="1">
    <source>
        <dbReference type="ARBA" id="ARBA00004651"/>
    </source>
</evidence>
<dbReference type="SUPFAM" id="SSF82866">
    <property type="entry name" value="Multidrug efflux transporter AcrB transmembrane domain"/>
    <property type="match status" value="2"/>
</dbReference>
<feature type="transmembrane region" description="Helical" evidence="8">
    <location>
        <begin position="584"/>
        <end position="603"/>
    </location>
</feature>
<evidence type="ECO:0000256" key="5">
    <source>
        <dbReference type="ARBA" id="ARBA00022989"/>
    </source>
</evidence>
<dbReference type="Gene3D" id="1.20.1640.10">
    <property type="entry name" value="Multidrug efflux transporter AcrB transmembrane domain"/>
    <property type="match status" value="2"/>
</dbReference>
<feature type="transmembrane region" description="Helical" evidence="8">
    <location>
        <begin position="635"/>
        <end position="654"/>
    </location>
</feature>
<dbReference type="InterPro" id="IPR050545">
    <property type="entry name" value="Mycobact_MmpL"/>
</dbReference>
<keyword evidence="4 8" id="KW-0812">Transmembrane</keyword>
<dbReference type="Proteomes" id="UP001183824">
    <property type="component" value="Unassembled WGS sequence"/>
</dbReference>
<feature type="transmembrane region" description="Helical" evidence="8">
    <location>
        <begin position="176"/>
        <end position="195"/>
    </location>
</feature>
<protein>
    <submittedName>
        <fullName evidence="10">MMPL family transporter</fullName>
    </submittedName>
</protein>
<accession>A0ABU2VQH0</accession>
<feature type="compositionally biased region" description="Acidic residues" evidence="7">
    <location>
        <begin position="719"/>
        <end position="732"/>
    </location>
</feature>
<organism evidence="10 11">
    <name type="scientific">Streptomyces doebereineriae</name>
    <dbReference type="NCBI Taxonomy" id="3075528"/>
    <lineage>
        <taxon>Bacteria</taxon>
        <taxon>Bacillati</taxon>
        <taxon>Actinomycetota</taxon>
        <taxon>Actinomycetes</taxon>
        <taxon>Kitasatosporales</taxon>
        <taxon>Streptomycetaceae</taxon>
        <taxon>Streptomyces</taxon>
    </lineage>
</organism>
<proteinExistence type="inferred from homology"/>
<comment type="caution">
    <text evidence="10">The sequence shown here is derived from an EMBL/GenBank/DDBJ whole genome shotgun (WGS) entry which is preliminary data.</text>
</comment>
<feature type="domain" description="SSD" evidence="9">
    <location>
        <begin position="204"/>
        <end position="329"/>
    </location>
</feature>
<evidence type="ECO:0000256" key="4">
    <source>
        <dbReference type="ARBA" id="ARBA00022692"/>
    </source>
</evidence>
<reference evidence="11" key="1">
    <citation type="submission" date="2023-07" db="EMBL/GenBank/DDBJ databases">
        <title>30 novel species of actinomycetes from the DSMZ collection.</title>
        <authorList>
            <person name="Nouioui I."/>
        </authorList>
    </citation>
    <scope>NUCLEOTIDE SEQUENCE [LARGE SCALE GENOMIC DNA]</scope>
    <source>
        <strain evidence="11">DSM 41640</strain>
    </source>
</reference>
<dbReference type="InterPro" id="IPR004869">
    <property type="entry name" value="MMPL_dom"/>
</dbReference>
<dbReference type="EMBL" id="JAVREZ010000033">
    <property type="protein sequence ID" value="MDT0487867.1"/>
    <property type="molecule type" value="Genomic_DNA"/>
</dbReference>
<keyword evidence="6 8" id="KW-0472">Membrane</keyword>
<keyword evidence="5 8" id="KW-1133">Transmembrane helix</keyword>
<feature type="transmembrane region" description="Helical" evidence="8">
    <location>
        <begin position="550"/>
        <end position="572"/>
    </location>
</feature>
<keyword evidence="11" id="KW-1185">Reference proteome</keyword>
<name>A0ABU2VQH0_9ACTN</name>
<comment type="subcellular location">
    <subcellularLocation>
        <location evidence="1">Cell membrane</location>
        <topology evidence="1">Multi-pass membrane protein</topology>
    </subcellularLocation>
</comment>
<gene>
    <name evidence="10" type="ORF">RNB18_48240</name>
</gene>
<keyword evidence="3" id="KW-1003">Cell membrane</keyword>
<feature type="transmembrane region" description="Helical" evidence="8">
    <location>
        <begin position="275"/>
        <end position="296"/>
    </location>
</feature>
<dbReference type="PROSITE" id="PS50156">
    <property type="entry name" value="SSD"/>
    <property type="match status" value="1"/>
</dbReference>
<comment type="similarity">
    <text evidence="2">Belongs to the resistance-nodulation-cell division (RND) (TC 2.A.6) family. MmpL subfamily.</text>
</comment>
<feature type="transmembrane region" description="Helical" evidence="8">
    <location>
        <begin position="202"/>
        <end position="222"/>
    </location>
</feature>
<feature type="transmembrane region" description="Helical" evidence="8">
    <location>
        <begin position="660"/>
        <end position="688"/>
    </location>
</feature>
<feature type="region of interest" description="Disordered" evidence="7">
    <location>
        <begin position="713"/>
        <end position="732"/>
    </location>
</feature>
<sequence>MATFLYRLGRLAFRRRHFVALIWVALLTLAGVGAASAPAAGSTSFSIPGTEAQKAFDLLEQRFPGASADGATGRMVFKAPEGEKMTDAVNKATVAKTVKELGDGSEVVSVTDPFTTNAVSKDGTVAYLSVKYDAPAVGLKDATRDALETAGDDARATGLTVDVGGDALQAQPDAGGVGEAIGLAIAAVVLVLTLGSMIAAGLPLLTAIIGVAIGVSTITVLAKPLDLGDTTSTLAAMIGLAVGIDYALFIVSRYRAELAEGRDREEAVGRATGTAGSAVVFAGLTVVIALAGLSVVNVPMLTKMGLAAAGTVVIAVLIALTMIPALLGYAGRKIRPAGEKRKKTTGAALTKPNLGTRWASFVIRRPAAVLLLGVVGLGAVALPVSQLELGLPDDGSQPTSTTQRRAYDLLSEGFGPGFNGPLMIVVDAKNSDDPKAAATTVTDGIKGLKDVVTVTPATFNKAGDTATITVVPDSKPSSAQTEDLVHAIRDDVASKADADVLVTGTTAMNIDFSQKLSDALIPYLALVVGLAFLLLIVVFRSILVPLKAALGFLLSVLAALGAVVAVFQWGWLGGLLGVEETGPIMSMMPIFMVGVVFGLAMDYEVFLVTRMREAYVHGESPSQAIVTGFKHSARVVVAAAVIMMAVFGGFISSGESMIKMIGFGLAIAVLFDAFVVRMAIVPAVLALLGHRAWWLPKWLDRALPNVDVEGEGLRTQDEKDADPDDDRELVRV</sequence>
<feature type="transmembrane region" description="Helical" evidence="8">
    <location>
        <begin position="308"/>
        <end position="331"/>
    </location>
</feature>
<dbReference type="PANTHER" id="PTHR33406:SF11">
    <property type="entry name" value="MEMBRANE PROTEIN SCO6666-RELATED"/>
    <property type="match status" value="1"/>
</dbReference>
<evidence type="ECO:0000256" key="7">
    <source>
        <dbReference type="SAM" id="MobiDB-lite"/>
    </source>
</evidence>
<feature type="transmembrane region" description="Helical" evidence="8">
    <location>
        <begin position="520"/>
        <end position="543"/>
    </location>
</feature>
<dbReference type="Pfam" id="PF03176">
    <property type="entry name" value="MMPL"/>
    <property type="match status" value="2"/>
</dbReference>
<evidence type="ECO:0000256" key="8">
    <source>
        <dbReference type="SAM" id="Phobius"/>
    </source>
</evidence>
<evidence type="ECO:0000259" key="9">
    <source>
        <dbReference type="PROSITE" id="PS50156"/>
    </source>
</evidence>
<evidence type="ECO:0000313" key="10">
    <source>
        <dbReference type="EMBL" id="MDT0487867.1"/>
    </source>
</evidence>
<dbReference type="RefSeq" id="WP_311720518.1">
    <property type="nucleotide sequence ID" value="NZ_JAVREZ010000033.1"/>
</dbReference>
<feature type="transmembrane region" description="Helical" evidence="8">
    <location>
        <begin position="367"/>
        <end position="385"/>
    </location>
</feature>
<dbReference type="PANTHER" id="PTHR33406">
    <property type="entry name" value="MEMBRANE PROTEIN MJ1562-RELATED"/>
    <property type="match status" value="1"/>
</dbReference>
<dbReference type="InterPro" id="IPR000731">
    <property type="entry name" value="SSD"/>
</dbReference>